<evidence type="ECO:0000256" key="4">
    <source>
        <dbReference type="ARBA" id="ARBA00023717"/>
    </source>
</evidence>
<evidence type="ECO:0000256" key="3">
    <source>
        <dbReference type="ARBA" id="ARBA00023709"/>
    </source>
</evidence>
<evidence type="ECO:0000313" key="6">
    <source>
        <dbReference type="Proteomes" id="UP000635245"/>
    </source>
</evidence>
<comment type="caution">
    <text evidence="5">The sequence shown here is derived from an EMBL/GenBank/DDBJ whole genome shotgun (WGS) entry which is preliminary data.</text>
</comment>
<evidence type="ECO:0000256" key="2">
    <source>
        <dbReference type="ARBA" id="ARBA00023239"/>
    </source>
</evidence>
<dbReference type="GO" id="GO:0004300">
    <property type="term" value="F:enoyl-CoA hydratase activity"/>
    <property type="evidence" value="ECO:0007669"/>
    <property type="project" value="UniProtKB-EC"/>
</dbReference>
<dbReference type="EMBL" id="JAENJH010000006">
    <property type="protein sequence ID" value="MBK1787297.1"/>
    <property type="molecule type" value="Genomic_DNA"/>
</dbReference>
<dbReference type="Pfam" id="PF00378">
    <property type="entry name" value="ECH_1"/>
    <property type="match status" value="1"/>
</dbReference>
<evidence type="ECO:0000256" key="1">
    <source>
        <dbReference type="ARBA" id="ARBA00005254"/>
    </source>
</evidence>
<dbReference type="InterPro" id="IPR001753">
    <property type="entry name" value="Enoyl-CoA_hydra/iso"/>
</dbReference>
<dbReference type="Proteomes" id="UP000635245">
    <property type="component" value="Unassembled WGS sequence"/>
</dbReference>
<comment type="catalytic activity">
    <reaction evidence="4">
        <text>a 4-saturated-(3S)-3-hydroxyacyl-CoA = a (3E)-enoyl-CoA + H2O</text>
        <dbReference type="Rhea" id="RHEA:20724"/>
        <dbReference type="ChEBI" id="CHEBI:15377"/>
        <dbReference type="ChEBI" id="CHEBI:58521"/>
        <dbReference type="ChEBI" id="CHEBI:137480"/>
        <dbReference type="EC" id="4.2.1.17"/>
    </reaction>
</comment>
<dbReference type="InterPro" id="IPR029045">
    <property type="entry name" value="ClpP/crotonase-like_dom_sf"/>
</dbReference>
<organism evidence="5 6">
    <name type="scientific">Prauserella cavernicola</name>
    <dbReference type="NCBI Taxonomy" id="2800127"/>
    <lineage>
        <taxon>Bacteria</taxon>
        <taxon>Bacillati</taxon>
        <taxon>Actinomycetota</taxon>
        <taxon>Actinomycetes</taxon>
        <taxon>Pseudonocardiales</taxon>
        <taxon>Pseudonocardiaceae</taxon>
        <taxon>Prauserella</taxon>
    </lineage>
</organism>
<keyword evidence="2" id="KW-0456">Lyase</keyword>
<name>A0A934QS92_9PSEU</name>
<dbReference type="PANTHER" id="PTHR11941:SF54">
    <property type="entry name" value="ENOYL-COA HYDRATASE, MITOCHONDRIAL"/>
    <property type="match status" value="1"/>
</dbReference>
<reference evidence="5" key="1">
    <citation type="submission" date="2020-12" db="EMBL/GenBank/DDBJ databases">
        <title>Prauserella sp. ASG 168, a novel actinomycete isolated from cave rock.</title>
        <authorList>
            <person name="Suriyachadkun C."/>
        </authorList>
    </citation>
    <scope>NUCLEOTIDE SEQUENCE</scope>
    <source>
        <strain evidence="5">ASG 168</strain>
    </source>
</reference>
<accession>A0A934QS92</accession>
<dbReference type="PANTHER" id="PTHR11941">
    <property type="entry name" value="ENOYL-COA HYDRATASE-RELATED"/>
    <property type="match status" value="1"/>
</dbReference>
<gene>
    <name evidence="5" type="ORF">JHE00_23490</name>
</gene>
<protein>
    <submittedName>
        <fullName evidence="5">Enoyl-CoA hydratase/isomerase family protein</fullName>
    </submittedName>
</protein>
<comment type="catalytic activity">
    <reaction evidence="3">
        <text>a (3S)-3-hydroxyacyl-CoA = a (2E)-enoyl-CoA + H2O</text>
        <dbReference type="Rhea" id="RHEA:16105"/>
        <dbReference type="ChEBI" id="CHEBI:15377"/>
        <dbReference type="ChEBI" id="CHEBI:57318"/>
        <dbReference type="ChEBI" id="CHEBI:58856"/>
        <dbReference type="EC" id="4.2.1.17"/>
    </reaction>
</comment>
<comment type="similarity">
    <text evidence="1">Belongs to the enoyl-CoA hydratase/isomerase family.</text>
</comment>
<dbReference type="AlphaFoldDB" id="A0A934QS92"/>
<dbReference type="CDD" id="cd06558">
    <property type="entry name" value="crotonase-like"/>
    <property type="match status" value="1"/>
</dbReference>
<dbReference type="Gene3D" id="3.90.226.10">
    <property type="entry name" value="2-enoyl-CoA Hydratase, Chain A, domain 1"/>
    <property type="match status" value="1"/>
</dbReference>
<sequence>MRSQLIYLKFENVTRLGAARRSDLAPRKQVDTVSSQDKVVSAHADGVVGHIVLDRPEAMNAITVELGRQLENSLRELAGAVTVIVIRGAGGNFSVGGDFRELERLRAEGPEALRPLFENFGRACGVIAELPVPVVAAVEGYAMAGGFELMQACDIAVVRADAKLADNHANFGQVPGGGGSQRLPRLVGRQRALGHILSGERLSGAQAAEWGLAYRGFAPEEFDAGVAAFVRRLGEQDPVALGRIKRLVHDGLRAPLADGLAMELATVIEHVGSATAGAGIASFGTGKGA</sequence>
<dbReference type="GO" id="GO:0006635">
    <property type="term" value="P:fatty acid beta-oxidation"/>
    <property type="evidence" value="ECO:0007669"/>
    <property type="project" value="TreeGrafter"/>
</dbReference>
<proteinExistence type="inferred from homology"/>
<dbReference type="InterPro" id="IPR014748">
    <property type="entry name" value="Enoyl-CoA_hydra_C"/>
</dbReference>
<dbReference type="SUPFAM" id="SSF52096">
    <property type="entry name" value="ClpP/crotonase"/>
    <property type="match status" value="1"/>
</dbReference>
<evidence type="ECO:0000313" key="5">
    <source>
        <dbReference type="EMBL" id="MBK1787297.1"/>
    </source>
</evidence>
<keyword evidence="6" id="KW-1185">Reference proteome</keyword>
<dbReference type="Gene3D" id="1.10.12.10">
    <property type="entry name" value="Lyase 2-enoyl-coa Hydratase, Chain A, domain 2"/>
    <property type="match status" value="1"/>
</dbReference>